<name>X6LBF6_RETFI</name>
<feature type="non-terminal residue" evidence="2">
    <location>
        <position position="1"/>
    </location>
</feature>
<evidence type="ECO:0000313" key="2">
    <source>
        <dbReference type="EMBL" id="ETN98853.1"/>
    </source>
</evidence>
<feature type="compositionally biased region" description="Polar residues" evidence="1">
    <location>
        <begin position="95"/>
        <end position="104"/>
    </location>
</feature>
<sequence length="268" mass="29162">PLALTRKLITWYIVRSLLRVLTIGINEYSKSNLKIRHRSGEILTRYEERIEEEAKAQGTHDEANNEHRLDYGYEGHIDEGSEDSLFGSRRDRSGTRTQQANAMSSAGPTVIAPIITTASGILSASGANASIIASLNTGMTGISNNNSSILNSMNSNNNANNSGNTHTLNLAGDSKKNAMSRGQIERKADLAASLLVEIIGVDSGPIERDFPVLLHHLLVRIMSTLCLPKDFDMLQNEQINYEEASVAAALKARELQLMWDDDVGLGGA</sequence>
<feature type="region of interest" description="Disordered" evidence="1">
    <location>
        <begin position="79"/>
        <end position="104"/>
    </location>
</feature>
<gene>
    <name evidence="2" type="ORF">RFI_38634</name>
</gene>
<evidence type="ECO:0000313" key="3">
    <source>
        <dbReference type="Proteomes" id="UP000023152"/>
    </source>
</evidence>
<comment type="caution">
    <text evidence="2">The sequence shown here is derived from an EMBL/GenBank/DDBJ whole genome shotgun (WGS) entry which is preliminary data.</text>
</comment>
<proteinExistence type="predicted"/>
<feature type="non-terminal residue" evidence="2">
    <location>
        <position position="268"/>
    </location>
</feature>
<organism evidence="2 3">
    <name type="scientific">Reticulomyxa filosa</name>
    <dbReference type="NCBI Taxonomy" id="46433"/>
    <lineage>
        <taxon>Eukaryota</taxon>
        <taxon>Sar</taxon>
        <taxon>Rhizaria</taxon>
        <taxon>Retaria</taxon>
        <taxon>Foraminifera</taxon>
        <taxon>Monothalamids</taxon>
        <taxon>Reticulomyxidae</taxon>
        <taxon>Reticulomyxa</taxon>
    </lineage>
</organism>
<dbReference type="AlphaFoldDB" id="X6LBF6"/>
<protein>
    <submittedName>
        <fullName evidence="2">Uncharacterized protein</fullName>
    </submittedName>
</protein>
<keyword evidence="3" id="KW-1185">Reference proteome</keyword>
<dbReference type="Proteomes" id="UP000023152">
    <property type="component" value="Unassembled WGS sequence"/>
</dbReference>
<dbReference type="EMBL" id="ASPP01045605">
    <property type="protein sequence ID" value="ETN98853.1"/>
    <property type="molecule type" value="Genomic_DNA"/>
</dbReference>
<evidence type="ECO:0000256" key="1">
    <source>
        <dbReference type="SAM" id="MobiDB-lite"/>
    </source>
</evidence>
<reference evidence="2 3" key="1">
    <citation type="journal article" date="2013" name="Curr. Biol.">
        <title>The Genome of the Foraminiferan Reticulomyxa filosa.</title>
        <authorList>
            <person name="Glockner G."/>
            <person name="Hulsmann N."/>
            <person name="Schleicher M."/>
            <person name="Noegel A.A."/>
            <person name="Eichinger L."/>
            <person name="Gallinger C."/>
            <person name="Pawlowski J."/>
            <person name="Sierra R."/>
            <person name="Euteneuer U."/>
            <person name="Pillet L."/>
            <person name="Moustafa A."/>
            <person name="Platzer M."/>
            <person name="Groth M."/>
            <person name="Szafranski K."/>
            <person name="Schliwa M."/>
        </authorList>
    </citation>
    <scope>NUCLEOTIDE SEQUENCE [LARGE SCALE GENOMIC DNA]</scope>
</reference>
<accession>X6LBF6</accession>